<reference evidence="1 2" key="1">
    <citation type="journal article" date="2012" name="J. Bacteriol.">
        <title>Complete genome sequence of the broad-host-range strain Sinorhizobium fredii USDA257.</title>
        <authorList>
            <person name="Schuldes J."/>
            <person name="Rodriguez Orbegoso M."/>
            <person name="Schmeisser C."/>
            <person name="Krishnan H.B."/>
            <person name="Daniel R."/>
            <person name="Streit W.R."/>
        </authorList>
    </citation>
    <scope>NUCLEOTIDE SEQUENCE [LARGE SCALE GENOMIC DNA]</scope>
    <source>
        <strain evidence="1 2">USDA 257</strain>
    </source>
</reference>
<dbReference type="PATRIC" id="fig|1185652.3.peg.6063"/>
<dbReference type="HOGENOM" id="CLU_3348691_0_0_5"/>
<sequence>MKAEERQGQRFPPASVSVVILGLDPRSTHEPAKGAAR</sequence>
<proteinExistence type="predicted"/>
<evidence type="ECO:0000313" key="2">
    <source>
        <dbReference type="Proteomes" id="UP000006180"/>
    </source>
</evidence>
<organism evidence="1 2">
    <name type="scientific">Sinorhizobium fredii (strain USDA 257)</name>
    <dbReference type="NCBI Taxonomy" id="1185652"/>
    <lineage>
        <taxon>Bacteria</taxon>
        <taxon>Pseudomonadati</taxon>
        <taxon>Pseudomonadota</taxon>
        <taxon>Alphaproteobacteria</taxon>
        <taxon>Hyphomicrobiales</taxon>
        <taxon>Rhizobiaceae</taxon>
        <taxon>Sinorhizobium/Ensifer group</taxon>
        <taxon>Sinorhizobium</taxon>
    </lineage>
</organism>
<protein>
    <submittedName>
        <fullName evidence="1">Uncharacterized protein</fullName>
    </submittedName>
</protein>
<dbReference type="Proteomes" id="UP000006180">
    <property type="component" value="Chromosome"/>
</dbReference>
<dbReference type="EMBL" id="CP003563">
    <property type="protein sequence ID" value="AFL54347.1"/>
    <property type="molecule type" value="Genomic_DNA"/>
</dbReference>
<evidence type="ECO:0000313" key="1">
    <source>
        <dbReference type="EMBL" id="AFL54347.1"/>
    </source>
</evidence>
<gene>
    <name evidence="1" type="ORF">USDA257_c58360</name>
</gene>
<dbReference type="KEGG" id="sfd:USDA257_c58360"/>
<name>I3XEP1_SINF2</name>
<accession>I3XEP1</accession>
<dbReference type="AlphaFoldDB" id="I3XEP1"/>